<feature type="transmembrane region" description="Helical" evidence="7">
    <location>
        <begin position="77"/>
        <end position="101"/>
    </location>
</feature>
<evidence type="ECO:0000313" key="8">
    <source>
        <dbReference type="EMBL" id="KSU24942.1"/>
    </source>
</evidence>
<feature type="transmembrane region" description="Helical" evidence="7">
    <location>
        <begin position="411"/>
        <end position="432"/>
    </location>
</feature>
<dbReference type="PATRIC" id="fig|1360.107.peg.1321"/>
<feature type="transmembrane region" description="Helical" evidence="7">
    <location>
        <begin position="438"/>
        <end position="462"/>
    </location>
</feature>
<proteinExistence type="inferred from homology"/>
<evidence type="ECO:0000256" key="7">
    <source>
        <dbReference type="SAM" id="Phobius"/>
    </source>
</evidence>
<organism evidence="8 9">
    <name type="scientific">Lactococcus lactis subsp. lactis</name>
    <name type="common">Streptococcus lactis</name>
    <dbReference type="NCBI Taxonomy" id="1360"/>
    <lineage>
        <taxon>Bacteria</taxon>
        <taxon>Bacillati</taxon>
        <taxon>Bacillota</taxon>
        <taxon>Bacilli</taxon>
        <taxon>Lactobacillales</taxon>
        <taxon>Streptococcaceae</taxon>
        <taxon>Lactococcus</taxon>
    </lineage>
</organism>
<name>A0A0V8DDJ2_LACLL</name>
<evidence type="ECO:0000256" key="6">
    <source>
        <dbReference type="ARBA" id="ARBA00023136"/>
    </source>
</evidence>
<dbReference type="CDD" id="cd13127">
    <property type="entry name" value="MATE_tuaB_like"/>
    <property type="match status" value="1"/>
</dbReference>
<evidence type="ECO:0000256" key="1">
    <source>
        <dbReference type="ARBA" id="ARBA00004651"/>
    </source>
</evidence>
<dbReference type="PANTHER" id="PTHR30250:SF10">
    <property type="entry name" value="LIPOPOLYSACCHARIDE BIOSYNTHESIS PROTEIN WZXC"/>
    <property type="match status" value="1"/>
</dbReference>
<dbReference type="RefSeq" id="WP_023163680.1">
    <property type="nucleotide sequence ID" value="NZ_CP064835.2"/>
</dbReference>
<dbReference type="Pfam" id="PF13440">
    <property type="entry name" value="Polysacc_synt_3"/>
    <property type="match status" value="1"/>
</dbReference>
<feature type="transmembrane region" description="Helical" evidence="7">
    <location>
        <begin position="9"/>
        <end position="30"/>
    </location>
</feature>
<evidence type="ECO:0000256" key="3">
    <source>
        <dbReference type="ARBA" id="ARBA00022475"/>
    </source>
</evidence>
<comment type="similarity">
    <text evidence="2">Belongs to the polysaccharide synthase family.</text>
</comment>
<dbReference type="GO" id="GO:0005886">
    <property type="term" value="C:plasma membrane"/>
    <property type="evidence" value="ECO:0007669"/>
    <property type="project" value="UniProtKB-SubCell"/>
</dbReference>
<evidence type="ECO:0000256" key="4">
    <source>
        <dbReference type="ARBA" id="ARBA00022692"/>
    </source>
</evidence>
<accession>A0A0V8DDJ2</accession>
<feature type="transmembrane region" description="Helical" evidence="7">
    <location>
        <begin position="169"/>
        <end position="187"/>
    </location>
</feature>
<feature type="transmembrane region" description="Helical" evidence="7">
    <location>
        <begin position="380"/>
        <end position="399"/>
    </location>
</feature>
<keyword evidence="3" id="KW-1003">Cell membrane</keyword>
<dbReference type="AlphaFoldDB" id="A0A0V8DDJ2"/>
<protein>
    <submittedName>
        <fullName evidence="8">Polysaccharide biosynthesis export protein</fullName>
    </submittedName>
</protein>
<evidence type="ECO:0000256" key="2">
    <source>
        <dbReference type="ARBA" id="ARBA00007430"/>
    </source>
</evidence>
<feature type="transmembrane region" description="Helical" evidence="7">
    <location>
        <begin position="145"/>
        <end position="163"/>
    </location>
</feature>
<feature type="transmembrane region" description="Helical" evidence="7">
    <location>
        <begin position="113"/>
        <end position="133"/>
    </location>
</feature>
<comment type="subcellular location">
    <subcellularLocation>
        <location evidence="1">Cell membrane</location>
        <topology evidence="1">Multi-pass membrane protein</topology>
    </subcellularLocation>
</comment>
<reference evidence="9" key="1">
    <citation type="submission" date="2015-10" db="EMBL/GenBank/DDBJ databases">
        <title>Draft Genome Sequences of 11 Lactococcus lactis subspecies cremoris strains.</title>
        <authorList>
            <person name="Wels M."/>
            <person name="Backus L."/>
            <person name="Boekhorst J."/>
            <person name="Dijkstra A."/>
            <person name="Beerthuizen M."/>
            <person name="Kelly W."/>
            <person name="Siezen R."/>
            <person name="Bachmann H."/>
            <person name="Van Hijum S."/>
        </authorList>
    </citation>
    <scope>NUCLEOTIDE SEQUENCE [LARGE SCALE GENOMIC DNA]</scope>
    <source>
        <strain evidence="9">N42</strain>
    </source>
</reference>
<gene>
    <name evidence="8" type="ORF">N42_2161</name>
</gene>
<dbReference type="PANTHER" id="PTHR30250">
    <property type="entry name" value="PST FAMILY PREDICTED COLANIC ACID TRANSPORTER"/>
    <property type="match status" value="1"/>
</dbReference>
<dbReference type="EMBL" id="LKLW01000145">
    <property type="protein sequence ID" value="KSU24942.1"/>
    <property type="molecule type" value="Genomic_DNA"/>
</dbReference>
<feature type="transmembrane region" description="Helical" evidence="7">
    <location>
        <begin position="316"/>
        <end position="333"/>
    </location>
</feature>
<keyword evidence="6 7" id="KW-0472">Membrane</keyword>
<feature type="transmembrane region" description="Helical" evidence="7">
    <location>
        <begin position="42"/>
        <end position="65"/>
    </location>
</feature>
<keyword evidence="4 7" id="KW-0812">Transmembrane</keyword>
<dbReference type="InterPro" id="IPR050833">
    <property type="entry name" value="Poly_Biosynth_Transport"/>
</dbReference>
<evidence type="ECO:0000256" key="5">
    <source>
        <dbReference type="ARBA" id="ARBA00022989"/>
    </source>
</evidence>
<comment type="caution">
    <text evidence="8">The sequence shown here is derived from an EMBL/GenBank/DDBJ whole genome shotgun (WGS) entry which is preliminary data.</text>
</comment>
<sequence>MKNDFKNGLFFTAIAQYSTVVVQLVINMVLSRLLTPKEIGMVTIVQVLVFFFQLLAGSALVPAIIQNKDLNDEDYGIILNYSILFGFLLALIFGLGGGFLLSLLYKNPAYIPLSWSMSLLIIMGATGQVPNGILTKEKRFKEMSLRLLLSGIVGATFGIVAAFMHAGIYAMVLVFTITDFISLVLNLRMVKIHYTRSLKWASVKKVLPFVKHQTGFSMINYLYRNLDNLLVGKVLGASALGNYSKSYQLLSLPITVFLSVINPVMQPILAEHETDVRLIRETYLKVCRILAIIAIPVSVFFSLNSGPIIYFLFGKQWSLAIVPLGILSLSIWAQMLSQSMPAIWQSRNLTPIQTFNGIISLLIIGISIIIGVFMGSINTVAITVASGYIINFIVSGSILMSKALDSNFFQLFKVLIKPLILGGVMSVVLIITNPYLEFSSLFITLLIRGILWGILIFFYLIITGEFRKLKEMVKG</sequence>
<keyword evidence="5 7" id="KW-1133">Transmembrane helix</keyword>
<dbReference type="Proteomes" id="UP000052991">
    <property type="component" value="Unassembled WGS sequence"/>
</dbReference>
<evidence type="ECO:0000313" key="9">
    <source>
        <dbReference type="Proteomes" id="UP000052991"/>
    </source>
</evidence>
<feature type="transmembrane region" description="Helical" evidence="7">
    <location>
        <begin position="289"/>
        <end position="310"/>
    </location>
</feature>
<feature type="transmembrane region" description="Helical" evidence="7">
    <location>
        <begin position="354"/>
        <end position="374"/>
    </location>
</feature>